<evidence type="ECO:0000256" key="6">
    <source>
        <dbReference type="ARBA" id="ARBA00022840"/>
    </source>
</evidence>
<gene>
    <name evidence="12" type="ORF">RM574_26575</name>
</gene>
<evidence type="ECO:0000256" key="7">
    <source>
        <dbReference type="ARBA" id="ARBA00023004"/>
    </source>
</evidence>
<evidence type="ECO:0000313" key="12">
    <source>
        <dbReference type="EMBL" id="MDT0419052.1"/>
    </source>
</evidence>
<accession>A0ABD5ECX5</accession>
<keyword evidence="8" id="KW-0406">Ion transport</keyword>
<dbReference type="PROSITE" id="PS00211">
    <property type="entry name" value="ABC_TRANSPORTER_1"/>
    <property type="match status" value="1"/>
</dbReference>
<dbReference type="AlphaFoldDB" id="A0ABD5ECX5"/>
<organism evidence="12 13">
    <name type="scientific">Streptomyces evansiae</name>
    <dbReference type="NCBI Taxonomy" id="3075535"/>
    <lineage>
        <taxon>Bacteria</taxon>
        <taxon>Bacillati</taxon>
        <taxon>Actinomycetota</taxon>
        <taxon>Actinomycetes</taxon>
        <taxon>Kitasatosporales</taxon>
        <taxon>Streptomycetaceae</taxon>
        <taxon>Streptomyces</taxon>
    </lineage>
</organism>
<evidence type="ECO:0000256" key="3">
    <source>
        <dbReference type="ARBA" id="ARBA00022475"/>
    </source>
</evidence>
<keyword evidence="5" id="KW-0547">Nucleotide-binding</keyword>
<dbReference type="GO" id="GO:0005524">
    <property type="term" value="F:ATP binding"/>
    <property type="evidence" value="ECO:0007669"/>
    <property type="project" value="UniProtKB-KW"/>
</dbReference>
<dbReference type="InterPro" id="IPR017871">
    <property type="entry name" value="ABC_transporter-like_CS"/>
</dbReference>
<dbReference type="GO" id="GO:0005886">
    <property type="term" value="C:plasma membrane"/>
    <property type="evidence" value="ECO:0007669"/>
    <property type="project" value="UniProtKB-SubCell"/>
</dbReference>
<evidence type="ECO:0000256" key="9">
    <source>
        <dbReference type="ARBA" id="ARBA00023136"/>
    </source>
</evidence>
<dbReference type="EMBL" id="JAVRER010000062">
    <property type="protein sequence ID" value="MDT0419052.1"/>
    <property type="molecule type" value="Genomic_DNA"/>
</dbReference>
<feature type="region of interest" description="Disordered" evidence="10">
    <location>
        <begin position="1"/>
        <end position="35"/>
    </location>
</feature>
<name>A0ABD5ECX5_9ACTN</name>
<evidence type="ECO:0000256" key="10">
    <source>
        <dbReference type="SAM" id="MobiDB-lite"/>
    </source>
</evidence>
<keyword evidence="7" id="KW-0408">Iron</keyword>
<dbReference type="InterPro" id="IPR003439">
    <property type="entry name" value="ABC_transporter-like_ATP-bd"/>
</dbReference>
<evidence type="ECO:0000259" key="11">
    <source>
        <dbReference type="PROSITE" id="PS50893"/>
    </source>
</evidence>
<evidence type="ECO:0000256" key="1">
    <source>
        <dbReference type="ARBA" id="ARBA00004202"/>
    </source>
</evidence>
<reference evidence="13" key="1">
    <citation type="submission" date="2023-07" db="EMBL/GenBank/DDBJ databases">
        <title>30 novel species of actinomycetes from the DSMZ collection.</title>
        <authorList>
            <person name="Nouioui I."/>
        </authorList>
    </citation>
    <scope>NUCLEOTIDE SEQUENCE [LARGE SCALE GENOMIC DNA]</scope>
    <source>
        <strain evidence="13">DSM 41982</strain>
    </source>
</reference>
<dbReference type="Pfam" id="PF00005">
    <property type="entry name" value="ABC_tran"/>
    <property type="match status" value="1"/>
</dbReference>
<evidence type="ECO:0000256" key="4">
    <source>
        <dbReference type="ARBA" id="ARBA00022496"/>
    </source>
</evidence>
<keyword evidence="3" id="KW-1003">Cell membrane</keyword>
<dbReference type="RefSeq" id="WP_095681598.1">
    <property type="nucleotide sequence ID" value="NZ_JAVRER010000062.1"/>
</dbReference>
<dbReference type="InterPro" id="IPR003593">
    <property type="entry name" value="AAA+_ATPase"/>
</dbReference>
<feature type="domain" description="ABC transporter" evidence="11">
    <location>
        <begin position="37"/>
        <end position="273"/>
    </location>
</feature>
<sequence length="298" mass="31533">MPRTTAPAPSADARATPAPAPSPDARSAPDAAPPSSLEARALHLGYARRGVVAGVSTALPTGKVTMIVGPNACGKSTLLRGLARLLSPTAGDVLLDGEDIHSVPSREVAARLGILPQTPVAPDGIRVLDLVGRGRYPHQGLFRRWSTEDDTAVAEALAATDTLDLADRPVDELSGGQRQRVWIAVALAQRTGILLLDEPTTYLDLPHQVDVLDLVTDLNRERGTTVVAVLHDLNLACRYGDHLIALREGRVVAEGAPAEVVTEDLVREVFAMDCRVVPDPVSGTPLVLPIGRHFSRTG</sequence>
<keyword evidence="9" id="KW-0472">Membrane</keyword>
<evidence type="ECO:0000313" key="13">
    <source>
        <dbReference type="Proteomes" id="UP001183607"/>
    </source>
</evidence>
<dbReference type="SMART" id="SM00382">
    <property type="entry name" value="AAA"/>
    <property type="match status" value="1"/>
</dbReference>
<protein>
    <submittedName>
        <fullName evidence="12">ABC transporter ATP-binding protein</fullName>
    </submittedName>
</protein>
<dbReference type="SUPFAM" id="SSF52540">
    <property type="entry name" value="P-loop containing nucleoside triphosphate hydrolases"/>
    <property type="match status" value="1"/>
</dbReference>
<dbReference type="PANTHER" id="PTHR42771">
    <property type="entry name" value="IRON(3+)-HYDROXAMATE IMPORT ATP-BINDING PROTEIN FHUC"/>
    <property type="match status" value="1"/>
</dbReference>
<evidence type="ECO:0000256" key="5">
    <source>
        <dbReference type="ARBA" id="ARBA00022741"/>
    </source>
</evidence>
<dbReference type="InterPro" id="IPR027417">
    <property type="entry name" value="P-loop_NTPase"/>
</dbReference>
<dbReference type="CDD" id="cd03214">
    <property type="entry name" value="ABC_Iron-Siderophores_B12_Hemin"/>
    <property type="match status" value="1"/>
</dbReference>
<dbReference type="Proteomes" id="UP001183607">
    <property type="component" value="Unassembled WGS sequence"/>
</dbReference>
<dbReference type="Gene3D" id="3.40.50.300">
    <property type="entry name" value="P-loop containing nucleotide triphosphate hydrolases"/>
    <property type="match status" value="1"/>
</dbReference>
<comment type="caution">
    <text evidence="12">The sequence shown here is derived from an EMBL/GenBank/DDBJ whole genome shotgun (WGS) entry which is preliminary data.</text>
</comment>
<dbReference type="FunFam" id="3.40.50.300:FF:000134">
    <property type="entry name" value="Iron-enterobactin ABC transporter ATP-binding protein"/>
    <property type="match status" value="1"/>
</dbReference>
<keyword evidence="6 12" id="KW-0067">ATP-binding</keyword>
<dbReference type="PANTHER" id="PTHR42771:SF2">
    <property type="entry name" value="IRON(3+)-HYDROXAMATE IMPORT ATP-BINDING PROTEIN FHUC"/>
    <property type="match status" value="1"/>
</dbReference>
<dbReference type="GO" id="GO:0006826">
    <property type="term" value="P:iron ion transport"/>
    <property type="evidence" value="ECO:0007669"/>
    <property type="project" value="UniProtKB-KW"/>
</dbReference>
<keyword evidence="4" id="KW-0410">Iron transport</keyword>
<dbReference type="PROSITE" id="PS50893">
    <property type="entry name" value="ABC_TRANSPORTER_2"/>
    <property type="match status" value="1"/>
</dbReference>
<proteinExistence type="predicted"/>
<dbReference type="InterPro" id="IPR051535">
    <property type="entry name" value="Siderophore_ABC-ATPase"/>
</dbReference>
<keyword evidence="2" id="KW-0813">Transport</keyword>
<comment type="subcellular location">
    <subcellularLocation>
        <location evidence="1">Cell membrane</location>
        <topology evidence="1">Peripheral membrane protein</topology>
    </subcellularLocation>
</comment>
<evidence type="ECO:0000256" key="2">
    <source>
        <dbReference type="ARBA" id="ARBA00022448"/>
    </source>
</evidence>
<evidence type="ECO:0000256" key="8">
    <source>
        <dbReference type="ARBA" id="ARBA00023065"/>
    </source>
</evidence>